<gene>
    <name evidence="3" type="primary">LOC106768031</name>
</gene>
<evidence type="ECO:0000256" key="1">
    <source>
        <dbReference type="SAM" id="MobiDB-lite"/>
    </source>
</evidence>
<reference evidence="3" key="2">
    <citation type="submission" date="2025-08" db="UniProtKB">
        <authorList>
            <consortium name="RefSeq"/>
        </authorList>
    </citation>
    <scope>IDENTIFICATION</scope>
    <source>
        <tissue evidence="3">Leaf</tissue>
    </source>
</reference>
<dbReference type="GO" id="GO:0050793">
    <property type="term" value="P:regulation of developmental process"/>
    <property type="evidence" value="ECO:0007669"/>
    <property type="project" value="InterPro"/>
</dbReference>
<dbReference type="Proteomes" id="UP000087766">
    <property type="component" value="Chromosome 7"/>
</dbReference>
<name>A0A1S3UQX2_VIGRR</name>
<dbReference type="GO" id="GO:0045087">
    <property type="term" value="P:innate immune response"/>
    <property type="evidence" value="ECO:0007669"/>
    <property type="project" value="InterPro"/>
</dbReference>
<sequence>MLHNYQTQLFPYSLALSDSPTNTPTLHFFCKLKMTSITKTRAFAVLVLLVSTALMGLEARPLSIIETGNSASGGAVQVVGFVDWLGLGAIKDSGPSPGGKGHEFTNSNTLGGIKDSGPSSGGEGHKFTNSDILGGIKDSGPAPGQGH</sequence>
<proteinExistence type="predicted"/>
<dbReference type="PANTHER" id="PTHR34663">
    <property type="entry name" value="OS06G0637400 PROTEIN"/>
    <property type="match status" value="1"/>
</dbReference>
<organism evidence="2 3">
    <name type="scientific">Vigna radiata var. radiata</name>
    <name type="common">Mung bean</name>
    <name type="synonym">Phaseolus aureus</name>
    <dbReference type="NCBI Taxonomy" id="3916"/>
    <lineage>
        <taxon>Eukaryota</taxon>
        <taxon>Viridiplantae</taxon>
        <taxon>Streptophyta</taxon>
        <taxon>Embryophyta</taxon>
        <taxon>Tracheophyta</taxon>
        <taxon>Spermatophyta</taxon>
        <taxon>Magnoliopsida</taxon>
        <taxon>eudicotyledons</taxon>
        <taxon>Gunneridae</taxon>
        <taxon>Pentapetalae</taxon>
        <taxon>rosids</taxon>
        <taxon>fabids</taxon>
        <taxon>Fabales</taxon>
        <taxon>Fabaceae</taxon>
        <taxon>Papilionoideae</taxon>
        <taxon>50 kb inversion clade</taxon>
        <taxon>NPAAA clade</taxon>
        <taxon>indigoferoid/millettioid clade</taxon>
        <taxon>Phaseoleae</taxon>
        <taxon>Vigna</taxon>
    </lineage>
</organism>
<dbReference type="RefSeq" id="XP_014508483.2">
    <property type="nucleotide sequence ID" value="XM_014652997.2"/>
</dbReference>
<dbReference type="AlphaFoldDB" id="A0A1S3UQX2"/>
<dbReference type="GeneID" id="106768031"/>
<evidence type="ECO:0000313" key="3">
    <source>
        <dbReference type="RefSeq" id="XP_014508483.2"/>
    </source>
</evidence>
<feature type="region of interest" description="Disordered" evidence="1">
    <location>
        <begin position="93"/>
        <end position="147"/>
    </location>
</feature>
<keyword evidence="2" id="KW-1185">Reference proteome</keyword>
<dbReference type="PANTHER" id="PTHR34663:SF21">
    <property type="entry name" value="PROTEIN, PUTATIVE-RELATED"/>
    <property type="match status" value="1"/>
</dbReference>
<reference evidence="2" key="1">
    <citation type="journal article" date="2014" name="Nat. Commun.">
        <title>Genome sequence of mungbean and insights into evolution within Vigna species.</title>
        <authorList>
            <person name="Kang Y.J."/>
            <person name="Kim S.K."/>
            <person name="Kim M.Y."/>
            <person name="Lestari P."/>
            <person name="Kim K.H."/>
            <person name="Ha B.K."/>
            <person name="Jun T.H."/>
            <person name="Hwang W.J."/>
            <person name="Lee T."/>
            <person name="Lee J."/>
            <person name="Shim S."/>
            <person name="Yoon M.Y."/>
            <person name="Jang Y.E."/>
            <person name="Han K.S."/>
            <person name="Taeprayoon P."/>
            <person name="Yoon N."/>
            <person name="Somta P."/>
            <person name="Tanya P."/>
            <person name="Kim K.S."/>
            <person name="Gwag J.G."/>
            <person name="Moon J.K."/>
            <person name="Lee Y.H."/>
            <person name="Park B.S."/>
            <person name="Bombarely A."/>
            <person name="Doyle J.J."/>
            <person name="Jackson S.A."/>
            <person name="Schafleitner R."/>
            <person name="Srinives P."/>
            <person name="Varshney R.K."/>
            <person name="Lee S.H."/>
        </authorList>
    </citation>
    <scope>NUCLEOTIDE SEQUENCE [LARGE SCALE GENOMIC DNA]</scope>
    <source>
        <strain evidence="2">cv. VC1973A</strain>
    </source>
</reference>
<protein>
    <submittedName>
        <fullName evidence="3">Uncharacterized protein LOC106768031</fullName>
    </submittedName>
</protein>
<dbReference type="OrthoDB" id="1936010at2759"/>
<dbReference type="KEGG" id="vra:106768031"/>
<evidence type="ECO:0000313" key="2">
    <source>
        <dbReference type="Proteomes" id="UP000087766"/>
    </source>
</evidence>
<accession>A0A1S3UQX2</accession>
<dbReference type="InterPro" id="IPR044700">
    <property type="entry name" value="PIP2/PIPL1"/>
</dbReference>